<dbReference type="OrthoDB" id="962843at2"/>
<comment type="caution">
    <text evidence="1">The sequence shown here is derived from an EMBL/GenBank/DDBJ whole genome shotgun (WGS) entry which is preliminary data.</text>
</comment>
<protein>
    <submittedName>
        <fullName evidence="1">Uncharacterized protein</fullName>
    </submittedName>
</protein>
<proteinExistence type="predicted"/>
<name>A0A2S7IMQ9_9BACT</name>
<dbReference type="EMBL" id="PTRA01000001">
    <property type="protein sequence ID" value="PQA58936.1"/>
    <property type="molecule type" value="Genomic_DNA"/>
</dbReference>
<keyword evidence="2" id="KW-1185">Reference proteome</keyword>
<evidence type="ECO:0000313" key="2">
    <source>
        <dbReference type="Proteomes" id="UP000239590"/>
    </source>
</evidence>
<sequence length="83" mass="9465">MSQETIFMKSKGGGQYFKCQGDEVKIICLYEFNPLVERTRMRPDTLGKLACDPCTESEFREAEMRVARLLDLPVTLSEATNRA</sequence>
<evidence type="ECO:0000313" key="1">
    <source>
        <dbReference type="EMBL" id="PQA58936.1"/>
    </source>
</evidence>
<gene>
    <name evidence="1" type="ORF">C5O19_04560</name>
</gene>
<dbReference type="AlphaFoldDB" id="A0A2S7IMQ9"/>
<organism evidence="1 2">
    <name type="scientific">Siphonobacter curvatus</name>
    <dbReference type="NCBI Taxonomy" id="2094562"/>
    <lineage>
        <taxon>Bacteria</taxon>
        <taxon>Pseudomonadati</taxon>
        <taxon>Bacteroidota</taxon>
        <taxon>Cytophagia</taxon>
        <taxon>Cytophagales</taxon>
        <taxon>Cytophagaceae</taxon>
        <taxon>Siphonobacter</taxon>
    </lineage>
</organism>
<accession>A0A2S7IMQ9</accession>
<dbReference type="Proteomes" id="UP000239590">
    <property type="component" value="Unassembled WGS sequence"/>
</dbReference>
<reference evidence="2" key="1">
    <citation type="submission" date="2018-02" db="EMBL/GenBank/DDBJ databases">
        <title>Genome sequencing of Solimonas sp. HR-BB.</title>
        <authorList>
            <person name="Lee Y."/>
            <person name="Jeon C.O."/>
        </authorList>
    </citation>
    <scope>NUCLEOTIDE SEQUENCE [LARGE SCALE GENOMIC DNA]</scope>
    <source>
        <strain evidence="2">HR-U</strain>
    </source>
</reference>
<dbReference type="RefSeq" id="WP_104710102.1">
    <property type="nucleotide sequence ID" value="NZ_PTRA01000001.1"/>
</dbReference>